<dbReference type="InterPro" id="IPR000600">
    <property type="entry name" value="ROK"/>
</dbReference>
<dbReference type="InterPro" id="IPR036388">
    <property type="entry name" value="WH-like_DNA-bd_sf"/>
</dbReference>
<organism evidence="3 5">
    <name type="scientific">Cryobacterium levicorallinum</name>
    <dbReference type="NCBI Taxonomy" id="995038"/>
    <lineage>
        <taxon>Bacteria</taxon>
        <taxon>Bacillati</taxon>
        <taxon>Actinomycetota</taxon>
        <taxon>Actinomycetes</taxon>
        <taxon>Micrococcales</taxon>
        <taxon>Microbacteriaceae</taxon>
        <taxon>Cryobacterium</taxon>
    </lineage>
</organism>
<dbReference type="SUPFAM" id="SSF46785">
    <property type="entry name" value="Winged helix' DNA-binding domain"/>
    <property type="match status" value="1"/>
</dbReference>
<dbReference type="AlphaFoldDB" id="A0A1I2YIQ8"/>
<dbReference type="CDD" id="cd23763">
    <property type="entry name" value="ASKHA_ATPase_ROK"/>
    <property type="match status" value="1"/>
</dbReference>
<protein>
    <submittedName>
        <fullName evidence="3">ROK family protein</fullName>
    </submittedName>
    <submittedName>
        <fullName evidence="2">Sugar kinase of the NBD/HSP70 family, may contain an N-terminal HTH domain</fullName>
    </submittedName>
</protein>
<dbReference type="Proteomes" id="UP000199681">
    <property type="component" value="Unassembled WGS sequence"/>
</dbReference>
<evidence type="ECO:0000313" key="4">
    <source>
        <dbReference type="Proteomes" id="UP000199681"/>
    </source>
</evidence>
<gene>
    <name evidence="3" type="ORF">E3O11_05630</name>
    <name evidence="2" type="ORF">SAMN05216274_102108</name>
</gene>
<dbReference type="GO" id="GO:0016301">
    <property type="term" value="F:kinase activity"/>
    <property type="evidence" value="ECO:0007669"/>
    <property type="project" value="UniProtKB-KW"/>
</dbReference>
<keyword evidence="4" id="KW-1185">Reference proteome</keyword>
<dbReference type="PANTHER" id="PTHR18964">
    <property type="entry name" value="ROK (REPRESSOR, ORF, KINASE) FAMILY"/>
    <property type="match status" value="1"/>
</dbReference>
<evidence type="ECO:0000313" key="5">
    <source>
        <dbReference type="Proteomes" id="UP000297963"/>
    </source>
</evidence>
<comment type="similarity">
    <text evidence="1">Belongs to the ROK (NagC/XylR) family.</text>
</comment>
<dbReference type="InterPro" id="IPR036390">
    <property type="entry name" value="WH_DNA-bd_sf"/>
</dbReference>
<dbReference type="SUPFAM" id="SSF53067">
    <property type="entry name" value="Actin-like ATPase domain"/>
    <property type="match status" value="1"/>
</dbReference>
<dbReference type="EMBL" id="FOPW01000002">
    <property type="protein sequence ID" value="SFH25504.1"/>
    <property type="molecule type" value="Genomic_DNA"/>
</dbReference>
<evidence type="ECO:0000313" key="2">
    <source>
        <dbReference type="EMBL" id="SFH25504.1"/>
    </source>
</evidence>
<proteinExistence type="inferred from homology"/>
<keyword evidence="2" id="KW-0418">Kinase</keyword>
<name>A0A1I2YIQ8_9MICO</name>
<dbReference type="Gene3D" id="1.10.10.10">
    <property type="entry name" value="Winged helix-like DNA-binding domain superfamily/Winged helix DNA-binding domain"/>
    <property type="match status" value="1"/>
</dbReference>
<evidence type="ECO:0000313" key="3">
    <source>
        <dbReference type="EMBL" id="TFB85984.1"/>
    </source>
</evidence>
<dbReference type="InterPro" id="IPR049874">
    <property type="entry name" value="ROK_cs"/>
</dbReference>
<evidence type="ECO:0000256" key="1">
    <source>
        <dbReference type="ARBA" id="ARBA00006479"/>
    </source>
</evidence>
<dbReference type="PROSITE" id="PS01125">
    <property type="entry name" value="ROK"/>
    <property type="match status" value="1"/>
</dbReference>
<dbReference type="Pfam" id="PF00480">
    <property type="entry name" value="ROK"/>
    <property type="match status" value="1"/>
</dbReference>
<keyword evidence="2" id="KW-0808">Transferase</keyword>
<dbReference type="Proteomes" id="UP000297963">
    <property type="component" value="Unassembled WGS sequence"/>
</dbReference>
<accession>A0A1I2YIQ8</accession>
<dbReference type="RefSeq" id="WP_092448304.1">
    <property type="nucleotide sequence ID" value="NZ_BKAC01000008.1"/>
</dbReference>
<sequence>MFSSGAGDLFQLFRDGRPRTRSELVDETGLARTSVVNRLAGLTAIGLVTPKGLASSSGGRPAARLMFDQTSRVCIGIDLGATRGAVGVLDLSGRVLYQESRVLDIADGPTEILTWAVDTAERLLVASGHQQRDLLGIGVGVPGPVEHSTGRPIRPPIMPGWDGFDIPAFVRQRLMATVLVDNDVNLLALGEQATQWPAVDDLVFIKVSTGIGAGIILGGVLQRGSRGSAGDIGHVLVPGTANDRDLEATASAPAIAAYLSRDGVAIIGPGDVTGRIRMGDPTAIAAARAAGRAIGEVTAMCVSVLNPSVVVIGGQLGINVQEIIAGVREVVYRRSIPLANQHLNIVPARGGPDAGIRGAGLMVLSERLGAAAVDEMIAELD</sequence>
<dbReference type="InterPro" id="IPR043129">
    <property type="entry name" value="ATPase_NBD"/>
</dbReference>
<dbReference type="STRING" id="995038.SAMN05216274_102108"/>
<dbReference type="Gene3D" id="3.30.420.40">
    <property type="match status" value="2"/>
</dbReference>
<dbReference type="EMBL" id="SOFE01000011">
    <property type="protein sequence ID" value="TFB85984.1"/>
    <property type="molecule type" value="Genomic_DNA"/>
</dbReference>
<dbReference type="PANTHER" id="PTHR18964:SF173">
    <property type="entry name" value="GLUCOKINASE"/>
    <property type="match status" value="1"/>
</dbReference>
<reference evidence="2 4" key="1">
    <citation type="submission" date="2016-10" db="EMBL/GenBank/DDBJ databases">
        <authorList>
            <person name="Varghese N."/>
            <person name="Submissions S."/>
        </authorList>
    </citation>
    <scope>NUCLEOTIDE SEQUENCE [LARGE SCALE GENOMIC DNA]</scope>
    <source>
        <strain evidence="2 4">GMCC 1.11211</strain>
    </source>
</reference>
<comment type="caution">
    <text evidence="3">The sequence shown here is derived from an EMBL/GenBank/DDBJ whole genome shotgun (WGS) entry which is preliminary data.</text>
</comment>
<reference evidence="3 5" key="2">
    <citation type="submission" date="2019-03" db="EMBL/GenBank/DDBJ databases">
        <title>Genomics of glacier-inhabiting Cryobacterium strains.</title>
        <authorList>
            <person name="Liu Q."/>
            <person name="Xin Y.-H."/>
        </authorList>
    </citation>
    <scope>NUCLEOTIDE SEQUENCE [LARGE SCALE GENOMIC DNA]</scope>
    <source>
        <strain evidence="3 5">Hh34</strain>
    </source>
</reference>